<keyword evidence="3" id="KW-1185">Reference proteome</keyword>
<evidence type="ECO:0000313" key="3">
    <source>
        <dbReference type="Proteomes" id="UP000054564"/>
    </source>
</evidence>
<feature type="region of interest" description="Disordered" evidence="1">
    <location>
        <begin position="1115"/>
        <end position="1135"/>
    </location>
</feature>
<feature type="compositionally biased region" description="Basic and acidic residues" evidence="1">
    <location>
        <begin position="200"/>
        <end position="216"/>
    </location>
</feature>
<feature type="compositionally biased region" description="Polar residues" evidence="1">
    <location>
        <begin position="23"/>
        <end position="61"/>
    </location>
</feature>
<name>A0A0L0USZ0_9BASI</name>
<feature type="region of interest" description="Disordered" evidence="1">
    <location>
        <begin position="1275"/>
        <end position="1330"/>
    </location>
</feature>
<gene>
    <name evidence="2" type="ORF">PSTG_16693</name>
</gene>
<feature type="compositionally biased region" description="Polar residues" evidence="1">
    <location>
        <begin position="643"/>
        <end position="658"/>
    </location>
</feature>
<feature type="compositionally biased region" description="Polar residues" evidence="1">
    <location>
        <begin position="267"/>
        <end position="292"/>
    </location>
</feature>
<feature type="region of interest" description="Disordered" evidence="1">
    <location>
        <begin position="252"/>
        <end position="299"/>
    </location>
</feature>
<feature type="region of interest" description="Disordered" evidence="1">
    <location>
        <begin position="403"/>
        <end position="427"/>
    </location>
</feature>
<dbReference type="Proteomes" id="UP000054564">
    <property type="component" value="Unassembled WGS sequence"/>
</dbReference>
<feature type="region of interest" description="Disordered" evidence="1">
    <location>
        <begin position="447"/>
        <end position="471"/>
    </location>
</feature>
<proteinExistence type="predicted"/>
<feature type="compositionally biased region" description="Polar residues" evidence="1">
    <location>
        <begin position="1275"/>
        <end position="1304"/>
    </location>
</feature>
<reference evidence="3" key="1">
    <citation type="submission" date="2014-03" db="EMBL/GenBank/DDBJ databases">
        <title>The Genome Sequence of Puccinia striiformis f. sp. tritici PST-78.</title>
        <authorList>
            <consortium name="The Broad Institute Genome Sequencing Platform"/>
            <person name="Cuomo C."/>
            <person name="Hulbert S."/>
            <person name="Chen X."/>
            <person name="Walker B."/>
            <person name="Young S.K."/>
            <person name="Zeng Q."/>
            <person name="Gargeya S."/>
            <person name="Fitzgerald M."/>
            <person name="Haas B."/>
            <person name="Abouelleil A."/>
            <person name="Alvarado L."/>
            <person name="Arachchi H.M."/>
            <person name="Berlin A.M."/>
            <person name="Chapman S.B."/>
            <person name="Goldberg J."/>
            <person name="Griggs A."/>
            <person name="Gujja S."/>
            <person name="Hansen M."/>
            <person name="Howarth C."/>
            <person name="Imamovic A."/>
            <person name="Larimer J."/>
            <person name="McCowan C."/>
            <person name="Montmayeur A."/>
            <person name="Murphy C."/>
            <person name="Neiman D."/>
            <person name="Pearson M."/>
            <person name="Priest M."/>
            <person name="Roberts A."/>
            <person name="Saif S."/>
            <person name="Shea T."/>
            <person name="Sisk P."/>
            <person name="Sykes S."/>
            <person name="Wortman J."/>
            <person name="Nusbaum C."/>
            <person name="Birren B."/>
        </authorList>
    </citation>
    <scope>NUCLEOTIDE SEQUENCE [LARGE SCALE GENOMIC DNA]</scope>
    <source>
        <strain evidence="3">race PST-78</strain>
    </source>
</reference>
<feature type="region of interest" description="Disordered" evidence="1">
    <location>
        <begin position="622"/>
        <end position="668"/>
    </location>
</feature>
<feature type="region of interest" description="Disordered" evidence="1">
    <location>
        <begin position="195"/>
        <end position="237"/>
    </location>
</feature>
<evidence type="ECO:0000256" key="1">
    <source>
        <dbReference type="SAM" id="MobiDB-lite"/>
    </source>
</evidence>
<feature type="compositionally biased region" description="Polar residues" evidence="1">
    <location>
        <begin position="80"/>
        <end position="91"/>
    </location>
</feature>
<feature type="region of interest" description="Disordered" evidence="1">
    <location>
        <begin position="1"/>
        <end position="62"/>
    </location>
</feature>
<accession>A0A0L0USZ0</accession>
<feature type="region of interest" description="Disordered" evidence="1">
    <location>
        <begin position="516"/>
        <end position="549"/>
    </location>
</feature>
<feature type="compositionally biased region" description="Polar residues" evidence="1">
    <location>
        <begin position="1"/>
        <end position="13"/>
    </location>
</feature>
<protein>
    <submittedName>
        <fullName evidence="2">Uncharacterized protein</fullName>
    </submittedName>
</protein>
<feature type="region of interest" description="Disordered" evidence="1">
    <location>
        <begin position="75"/>
        <end position="96"/>
    </location>
</feature>
<organism evidence="2 3">
    <name type="scientific">Puccinia striiformis f. sp. tritici PST-78</name>
    <dbReference type="NCBI Taxonomy" id="1165861"/>
    <lineage>
        <taxon>Eukaryota</taxon>
        <taxon>Fungi</taxon>
        <taxon>Dikarya</taxon>
        <taxon>Basidiomycota</taxon>
        <taxon>Pucciniomycotina</taxon>
        <taxon>Pucciniomycetes</taxon>
        <taxon>Pucciniales</taxon>
        <taxon>Pucciniaceae</taxon>
        <taxon>Puccinia</taxon>
    </lineage>
</organism>
<dbReference type="OrthoDB" id="2505636at2759"/>
<dbReference type="EMBL" id="AJIL01000294">
    <property type="protein sequence ID" value="KNE89869.1"/>
    <property type="molecule type" value="Genomic_DNA"/>
</dbReference>
<evidence type="ECO:0000313" key="2">
    <source>
        <dbReference type="EMBL" id="KNE89869.1"/>
    </source>
</evidence>
<comment type="caution">
    <text evidence="2">The sequence shown here is derived from an EMBL/GenBank/DDBJ whole genome shotgun (WGS) entry which is preliminary data.</text>
</comment>
<feature type="compositionally biased region" description="Basic and acidic residues" evidence="1">
    <location>
        <begin position="462"/>
        <end position="471"/>
    </location>
</feature>
<sequence length="1418" mass="155842">MRLISKQQISPPTTLLEGPVVHPSSQLGNESSTIRPRPSDQSSPSHTLPANLGPTSSNSTAGLVHHQHLPPILPYPQLPASFSSPGPSSITAGPKKTRSIDLTAKLSYLSLTGASRPSPHLLPLPKASISNPIIKPVSAPQEPPAPPLLANRTNSDSFPLSHLTYLPANYAQKFKASHKPVTLEIVSLGYSPSYNPMKPSGHETKASVDTTRREGRGLQPAGTAAIQPAENQQAAAVEKSTISFFKRPIRIMRDKKGPPNPLVVNADPSSIKTNENIKPTPLSPGSNRPSRTPNHKAHSDNISKLMNETSSLPMMQKGPSSSSTGSKLNSLLNAAARSIRTGDSRLFESFHHALSPRLAPESDKTLPNPIQSWDLNQNSTYSANSLKRIPVPRYNISEVINPSPLSSRPVRATSFDRPKTATKHSRTASMPYSQAPFALQHATPLHHPRISQQQDAEDETETVEKLSVEDEKAGQVANFAKEGPTQIAGESNVNIQVQPTLRVEVESNPLEISSYSLESSQLAPAGGDPLSPTPELSLTGARAQRSSSTLSYEDFREMVSRAMGSPLTVNHTITHRNSCLSPSNSISRQAVDVTHERAPDRSSVAKPVIDTQQITGGFLQRNSSVQEEKRKSFQNMPLPALPNPSSTVSARSQQTTGPGNIKKQPRPWTMSVPGSFGDCEVLKRLQPTFGTPLHDHQEEKFVKDANLQHAPVTSSTLETSLPPRRIRHSYPLRLTPNPSPLEQVSNGRSFPHPVGQTGSGRPLLFKFETSGEIGYRQNRSSRLTPCLTTPCTNLMFGFRGEVYEVDKCEKPSDIRQSVKASFDYDQEYAVKSLLDYRTSNPKLSEAFDQDDADLLPTIDLELDEMSQSIELKEICLIGSDHVDDVQDNLAANNQSQDLITQKISIERPSPRLSQRTCSAEHVLENLSIDRGSSEEDSFRLSDESKGFELGSEPKIINPETSLEMAASILGQPVPAVSKEIWKGFERIHSMSEGRFLESDGKEGLDILARLFEPGTRHNATSTNEAAVQTDPVAFTQRNEHFSLQPPFIIRRSSTRRVADALKKLANKTDQPDSYSKENLPLIPTPSRHSFQSEGFCASPSRAGYSSLQDFVKADQRDTPRTPGMNKQPWSERRHDMSELRRFNTARPAVHSIHVSHYSPLRQNTSVESNRSLRCHSPLTTSPILTETVLDALDNTLRAEETFQREKIHLQSIARRQSQTIENLLLDKEVLSLEVARLTGLVELLTRDHNLLNERIDKAEEAFEKIPCSASLKNTCNQSTLSTSQSPDNQTASTAETSTDNCKAQNETEKEEKSGLSNGILTETDDGMMGGDSEYFEEEVEVEDDGDEEDDDRDSLCDPEQGSMIHNHVIFNSPRYPFVNGISSSNTITSTNNHANKNHQSSPITIPAPYPLLPTVPAV</sequence>